<dbReference type="EMBL" id="FNTV01000002">
    <property type="protein sequence ID" value="SEF12003.1"/>
    <property type="molecule type" value="Genomic_DNA"/>
</dbReference>
<dbReference type="InterPro" id="IPR014862">
    <property type="entry name" value="TrwC"/>
</dbReference>
<dbReference type="AlphaFoldDB" id="A0A1H5PDN3"/>
<evidence type="ECO:0000313" key="6">
    <source>
        <dbReference type="Proteomes" id="UP000182725"/>
    </source>
</evidence>
<feature type="region of interest" description="Disordered" evidence="3">
    <location>
        <begin position="85"/>
        <end position="104"/>
    </location>
</feature>
<evidence type="ECO:0000259" key="4">
    <source>
        <dbReference type="SMART" id="SM00382"/>
    </source>
</evidence>
<organism evidence="5 6">
    <name type="scientific">Arthrobacter alpinus</name>
    <dbReference type="NCBI Taxonomy" id="656366"/>
    <lineage>
        <taxon>Bacteria</taxon>
        <taxon>Bacillati</taxon>
        <taxon>Actinomycetota</taxon>
        <taxon>Actinomycetes</taxon>
        <taxon>Micrococcales</taxon>
        <taxon>Micrococcaceae</taxon>
        <taxon>Arthrobacter</taxon>
    </lineage>
</organism>
<name>A0A1H5PDN3_9MICC</name>
<evidence type="ECO:0000256" key="1">
    <source>
        <dbReference type="ARBA" id="ARBA00022741"/>
    </source>
</evidence>
<dbReference type="GO" id="GO:0009338">
    <property type="term" value="C:exodeoxyribonuclease V complex"/>
    <property type="evidence" value="ECO:0007669"/>
    <property type="project" value="TreeGrafter"/>
</dbReference>
<dbReference type="Proteomes" id="UP000182725">
    <property type="component" value="Unassembled WGS sequence"/>
</dbReference>
<dbReference type="InterPro" id="IPR003593">
    <property type="entry name" value="AAA+_ATPase"/>
</dbReference>
<keyword evidence="2" id="KW-0067">ATP-binding</keyword>
<dbReference type="InterPro" id="IPR027417">
    <property type="entry name" value="P-loop_NTPase"/>
</dbReference>
<dbReference type="SUPFAM" id="SSF52540">
    <property type="entry name" value="P-loop containing nucleoside triphosphate hydrolases"/>
    <property type="match status" value="2"/>
</dbReference>
<dbReference type="PANTHER" id="PTHR43788:SF6">
    <property type="entry name" value="DNA HELICASE B"/>
    <property type="match status" value="1"/>
</dbReference>
<protein>
    <submittedName>
        <fullName evidence="5">Conjugative relaxase domain-containing protein, TrwC/TraI family</fullName>
    </submittedName>
</protein>
<dbReference type="SMART" id="SM00382">
    <property type="entry name" value="AAA"/>
    <property type="match status" value="1"/>
</dbReference>
<dbReference type="GO" id="GO:0017116">
    <property type="term" value="F:single-stranded DNA helicase activity"/>
    <property type="evidence" value="ECO:0007669"/>
    <property type="project" value="TreeGrafter"/>
</dbReference>
<sequence>MTASISKMSIDYYFSTISNSDGQIKGVRDLTAYYTDSGDPAGKWFGAGLAGLSLNAGDRVEKFQAKRLFQDSKDPLTGELLGRSQIKATTAPEGAQSPSGQTVKKTREAVAGFDITFSVPKSVSVLWAISTPEVQAKLLAAHRQAMAESLAWLEENVIQTRTGHGGVAKVEVTGLIGSSFDHWDSRAGDPQLHTHAVIANRVQRVSDGQWATLDSYTLHKYVVATSEKYNNLLFDAVYRETGAVAEQRGQEPTIVPSPEGNLAVSDAVEESGKIRVELAGVPNELIEEFSTRSRAIENEKNRLLKEWEDSNGRPAPTEVIIRLRQQATLSTRTAKVSDAQPLAVKMTNWRERTRALGLNPKQVVAAAIGHETTVFESGAITYSAVLEIAGHVLAQTAHKRATFNQANLIATTEKLLTTIRCASASERNEITHQIVEAATGMAASLTPRASRYMDDADAVLTNRGHSIFDSPETAIFASKQLMNDEAFLMGLAANEAGPSLPDPSKVQEALGNVLVGDNHHLSSDQARAALEVLTSKQTLTAIIGPAGTGKTTTMRGIKELWEAHHSPGSIVGLAPSAVAAAVLGEEVGIATDNTAKWLYESVGDGAARRTQRYFQATAAITATENSIKAARSQSATSTPAQRTAQAEKIRQLTRKRQAHAATVAKCVAEQSKYTLRQGQLLIVDEASMAGTTTLAELGAQADRAGAKVLLVGDPAQLESVEAGGILGWMERDHNASHLNQVFRFKADWEKKASLQLREGIIDVLDDYEEEQRLHYSEQGTAAGAAYKAWLTDTTGEPGKSSILIAADNESVGELNLQAQADLTALGRINLDVTVDVRNATAGVGDVLLARQNDRKLKDANGAFIKNGSRLVITEINLDGTIAATREETGATIQLGPDYLAANTELGYAVTAHRAQGVTVDTGHCLVKDGLSRELFYVSMTRGREGNHAYIDVTPDDELHSPDEWNLFHQMVPTQGREILEGVLNNRNAALTAHETLAIEEGKANDLATMVSEYEYATTAIATESFTTWLTANGGQDILHQIQRAPEWARLISAWSQADHNGLTSETAELPPPELLTHLRSLPANGSADAELIDSLLPKSTAANSSDQQILNDLDRRITTRIDYLTKTALSESKKYETIPLGYRYEVARLDAIWTEVSEQSPSDTILGRTPPKSDWRLSRYYKHLKEQLPDLTAPIPEMIDQPWNTEEDLKERLADQGYLDLLDQTLHPNIVAGSARETDADQFDPTLQLPGQDNAAGLDI</sequence>
<feature type="region of interest" description="Disordered" evidence="3">
    <location>
        <begin position="1237"/>
        <end position="1260"/>
    </location>
</feature>
<keyword evidence="1" id="KW-0547">Nucleotide-binding</keyword>
<evidence type="ECO:0000256" key="3">
    <source>
        <dbReference type="SAM" id="MobiDB-lite"/>
    </source>
</evidence>
<accession>A0A1H5PDN3</accession>
<dbReference type="NCBIfam" id="NF041492">
    <property type="entry name" value="MobF"/>
    <property type="match status" value="1"/>
</dbReference>
<dbReference type="GO" id="GO:0006310">
    <property type="term" value="P:DNA recombination"/>
    <property type="evidence" value="ECO:0007669"/>
    <property type="project" value="TreeGrafter"/>
</dbReference>
<dbReference type="SUPFAM" id="SSF55464">
    <property type="entry name" value="Origin of replication-binding domain, RBD-like"/>
    <property type="match status" value="1"/>
</dbReference>
<dbReference type="InterPro" id="IPR050534">
    <property type="entry name" value="Coronavir_polyprotein_1ab"/>
</dbReference>
<dbReference type="Pfam" id="PF08751">
    <property type="entry name" value="TrwC"/>
    <property type="match status" value="1"/>
</dbReference>
<proteinExistence type="predicted"/>
<evidence type="ECO:0000256" key="2">
    <source>
        <dbReference type="ARBA" id="ARBA00022840"/>
    </source>
</evidence>
<dbReference type="PANTHER" id="PTHR43788">
    <property type="entry name" value="DNA2/NAM7 HELICASE FAMILY MEMBER"/>
    <property type="match status" value="1"/>
</dbReference>
<dbReference type="Pfam" id="PF13604">
    <property type="entry name" value="AAA_30"/>
    <property type="match status" value="1"/>
</dbReference>
<reference evidence="5 6" key="1">
    <citation type="submission" date="2016-10" db="EMBL/GenBank/DDBJ databases">
        <authorList>
            <person name="de Groot N.N."/>
        </authorList>
    </citation>
    <scope>NUCLEOTIDE SEQUENCE [LARGE SCALE GENOMIC DNA]</scope>
    <source>
        <strain evidence="5 6">DSM 22274</strain>
    </source>
</reference>
<dbReference type="GO" id="GO:0005524">
    <property type="term" value="F:ATP binding"/>
    <property type="evidence" value="ECO:0007669"/>
    <property type="project" value="UniProtKB-KW"/>
</dbReference>
<dbReference type="Gene3D" id="2.30.30.940">
    <property type="match status" value="1"/>
</dbReference>
<dbReference type="CDD" id="cd18809">
    <property type="entry name" value="SF1_C_RecD"/>
    <property type="match status" value="1"/>
</dbReference>
<feature type="domain" description="AAA+ ATPase" evidence="4">
    <location>
        <begin position="536"/>
        <end position="840"/>
    </location>
</feature>
<evidence type="ECO:0000313" key="5">
    <source>
        <dbReference type="EMBL" id="SEF12003.1"/>
    </source>
</evidence>
<dbReference type="Gene3D" id="3.40.50.300">
    <property type="entry name" value="P-loop containing nucleotide triphosphate hydrolases"/>
    <property type="match status" value="3"/>
</dbReference>
<gene>
    <name evidence="5" type="ORF">SAMN04489740_4171</name>
</gene>